<reference evidence="12" key="10">
    <citation type="submission" date="2023-10" db="EMBL/GenBank/DDBJ databases">
        <title>Genome of potential pathogenic bacteria in Crohn's disease.</title>
        <authorList>
            <person name="Rodriguez-Palacios A."/>
        </authorList>
    </citation>
    <scope>NUCLEOTIDE SEQUENCE</scope>
    <source>
        <strain evidence="12">CavFT-hAR107</strain>
    </source>
</reference>
<evidence type="ECO:0000313" key="20">
    <source>
        <dbReference type="Proteomes" id="UP000469427"/>
    </source>
</evidence>
<evidence type="ECO:0000313" key="16">
    <source>
        <dbReference type="Proteomes" id="UP000095333"/>
    </source>
</evidence>
<evidence type="ECO:0000313" key="18">
    <source>
        <dbReference type="Proteomes" id="UP000462015"/>
    </source>
</evidence>
<reference evidence="11" key="9">
    <citation type="submission" date="2023-01" db="EMBL/GenBank/DDBJ databases">
        <title>Human gut microbiome strain richness.</title>
        <authorList>
            <person name="Chen-Liaw A."/>
        </authorList>
    </citation>
    <scope>NUCLEOTIDE SEQUENCE</scope>
    <source>
        <strain evidence="11">H9_m1001271B151109d0_201107</strain>
    </source>
</reference>
<reference evidence="1 16" key="1">
    <citation type="submission" date="2015-09" db="EMBL/GenBank/DDBJ databases">
        <authorList>
            <consortium name="Pathogen Informatics"/>
        </authorList>
    </citation>
    <scope>NUCLEOTIDE SEQUENCE [LARGE SCALE GENOMIC DNA]</scope>
    <source>
        <strain evidence="1 16">2789STDY5834842</strain>
    </source>
</reference>
<dbReference type="Proteomes" id="UP000462015">
    <property type="component" value="Unassembled WGS sequence"/>
</dbReference>
<dbReference type="Proteomes" id="UP001199363">
    <property type="component" value="Unassembled WGS sequence"/>
</dbReference>
<dbReference type="EMBL" id="CYZI01000001">
    <property type="protein sequence ID" value="CUN54261.1"/>
    <property type="molecule type" value="Genomic_DNA"/>
</dbReference>
<evidence type="ECO:0000313" key="12">
    <source>
        <dbReference type="EMBL" id="MDU0251201.1"/>
    </source>
</evidence>
<dbReference type="EMBL" id="JAJCQG010000048">
    <property type="protein sequence ID" value="MCB7282254.1"/>
    <property type="molecule type" value="Genomic_DNA"/>
</dbReference>
<protein>
    <submittedName>
        <fullName evidence="1">Uncharacterized protein</fullName>
    </submittedName>
</protein>
<evidence type="ECO:0000313" key="23">
    <source>
        <dbReference type="Proteomes" id="UP000555193"/>
    </source>
</evidence>
<dbReference type="RefSeq" id="WP_016271405.1">
    <property type="nucleotide sequence ID" value="NZ_AP025232.1"/>
</dbReference>
<evidence type="ECO:0000313" key="3">
    <source>
        <dbReference type="EMBL" id="KAB6453926.1"/>
    </source>
</evidence>
<sequence length="73" mass="8365">MRNLNCHIRHICHTAVYALELQRVAMVTDSVTDTVTDFCQSCTYATASFYMHDVGSFTQWNSLFRPVEQIVSC</sequence>
<dbReference type="Proteomes" id="UP001201179">
    <property type="component" value="Unassembled WGS sequence"/>
</dbReference>
<dbReference type="EMBL" id="RWHZ01000011">
    <property type="protein sequence ID" value="TSE49549.1"/>
    <property type="molecule type" value="Genomic_DNA"/>
</dbReference>
<reference evidence="9" key="8">
    <citation type="submission" date="2022-01" db="EMBL/GenBank/DDBJ databases">
        <authorList>
            <person name="Mingchao X."/>
        </authorList>
    </citation>
    <scope>NUCLEOTIDE SEQUENCE</scope>
    <source>
        <strain evidence="9">Bv4372</strain>
    </source>
</reference>
<reference evidence="18 19" key="3">
    <citation type="journal article" date="2019" name="Nat. Med.">
        <title>A library of human gut bacterial isolates paired with longitudinal multiomics data enables mechanistic microbiome research.</title>
        <authorList>
            <person name="Poyet M."/>
            <person name="Groussin M."/>
            <person name="Gibbons S.M."/>
            <person name="Avila-Pacheco J."/>
            <person name="Jiang X."/>
            <person name="Kearney S.M."/>
            <person name="Perrotta A.R."/>
            <person name="Berdy B."/>
            <person name="Zhao S."/>
            <person name="Lieberman T.D."/>
            <person name="Swanson P.K."/>
            <person name="Smith M."/>
            <person name="Roesemann S."/>
            <person name="Alexander J.E."/>
            <person name="Rich S.A."/>
            <person name="Livny J."/>
            <person name="Vlamakis H."/>
            <person name="Clish C."/>
            <person name="Bullock K."/>
            <person name="Deik A."/>
            <person name="Scott J."/>
            <person name="Pierce K.A."/>
            <person name="Xavier R.J."/>
            <person name="Alm E.J."/>
        </authorList>
    </citation>
    <scope>NUCLEOTIDE SEQUENCE [LARGE SCALE GENOMIC DNA]</scope>
    <source>
        <strain evidence="5 20">BIOML-A122</strain>
        <strain evidence="4 19">BIOML-A140</strain>
        <strain evidence="3 22">BIOML-A141</strain>
        <strain evidence="2 21">BIOML-A9</strain>
        <strain evidence="6 18">BIOML-A98</strain>
    </source>
</reference>
<evidence type="ECO:0000313" key="1">
    <source>
        <dbReference type="EMBL" id="CUN54261.1"/>
    </source>
</evidence>
<dbReference type="EMBL" id="WDBY01000012">
    <property type="protein sequence ID" value="KAB6479012.1"/>
    <property type="molecule type" value="Genomic_DNA"/>
</dbReference>
<dbReference type="EMBL" id="JABDSH010000068">
    <property type="protein sequence ID" value="NMW35986.1"/>
    <property type="molecule type" value="Genomic_DNA"/>
</dbReference>
<dbReference type="Proteomes" id="UP000555193">
    <property type="component" value="Unassembled WGS sequence"/>
</dbReference>
<dbReference type="Proteomes" id="UP000736888">
    <property type="component" value="Unassembled WGS sequence"/>
</dbReference>
<evidence type="ECO:0000313" key="8">
    <source>
        <dbReference type="EMBL" id="MCB7282254.1"/>
    </source>
</evidence>
<dbReference type="EMBL" id="JAWDHD010000013">
    <property type="protein sequence ID" value="MDU0251201.1"/>
    <property type="molecule type" value="Genomic_DNA"/>
</dbReference>
<dbReference type="AlphaFoldDB" id="A0A173XQU6"/>
<evidence type="ECO:0000313" key="6">
    <source>
        <dbReference type="EMBL" id="KAB6637592.1"/>
    </source>
</evidence>
<dbReference type="GeneID" id="40920423"/>
<dbReference type="EMBL" id="JABDSI010000118">
    <property type="protein sequence ID" value="NMW40808.1"/>
    <property type="molecule type" value="Genomic_DNA"/>
</dbReference>
<evidence type="ECO:0000313" key="5">
    <source>
        <dbReference type="EMBL" id="KAB6527148.1"/>
    </source>
</evidence>
<dbReference type="EMBL" id="WDAL01000010">
    <property type="protein sequence ID" value="KAB6637592.1"/>
    <property type="molecule type" value="Genomic_DNA"/>
</dbReference>
<dbReference type="Proteomes" id="UP001210999">
    <property type="component" value="Unassembled WGS sequence"/>
</dbReference>
<name>A0A173XQU6_PHOVU</name>
<evidence type="ECO:0000313" key="24">
    <source>
        <dbReference type="Proteomes" id="UP000583639"/>
    </source>
</evidence>
<evidence type="ECO:0000313" key="2">
    <source>
        <dbReference type="EMBL" id="KAB3855766.1"/>
    </source>
</evidence>
<evidence type="ECO:0000313" key="19">
    <source>
        <dbReference type="Proteomes" id="UP000468344"/>
    </source>
</evidence>
<evidence type="ECO:0000313" key="9">
    <source>
        <dbReference type="EMBL" id="MCG0338623.1"/>
    </source>
</evidence>
<dbReference type="EMBL" id="WDBI01000011">
    <property type="protein sequence ID" value="KAB6527148.1"/>
    <property type="molecule type" value="Genomic_DNA"/>
</dbReference>
<gene>
    <name evidence="15" type="ORF">EH214_01261</name>
    <name evidence="1" type="ORF">ERS852457_00415</name>
    <name evidence="2" type="ORF">GAS37_19245</name>
    <name evidence="6" type="ORF">GAY12_06810</name>
    <name evidence="5" type="ORF">GAY98_08965</name>
    <name evidence="4" type="ORF">GAZ06_07890</name>
    <name evidence="3" type="ORF">GAZ09_07725</name>
    <name evidence="13" type="ORF">HKQ54_07475</name>
    <name evidence="14" type="ORF">HKQ55_11840</name>
    <name evidence="7" type="ORF">KTG10_06985</name>
    <name evidence="10" type="ORF">L0N01_16410</name>
    <name evidence="9" type="ORF">L4X52_01240</name>
    <name evidence="8" type="ORF">LI282_14575</name>
    <name evidence="11" type="ORF">PL594_13055</name>
    <name evidence="12" type="ORF">RVY68_21720</name>
</gene>
<evidence type="ECO:0000313" key="13">
    <source>
        <dbReference type="EMBL" id="NMW35986.1"/>
    </source>
</evidence>
<dbReference type="EMBL" id="JAQKEI010000015">
    <property type="protein sequence ID" value="MDB0852428.1"/>
    <property type="molecule type" value="Genomic_DNA"/>
</dbReference>
<dbReference type="Proteomes" id="UP000468344">
    <property type="component" value="Unassembled WGS sequence"/>
</dbReference>
<evidence type="ECO:0000313" key="15">
    <source>
        <dbReference type="EMBL" id="TSE49549.1"/>
    </source>
</evidence>
<evidence type="ECO:0000313" key="11">
    <source>
        <dbReference type="EMBL" id="MDB0852428.1"/>
    </source>
</evidence>
<evidence type="ECO:0000313" key="14">
    <source>
        <dbReference type="EMBL" id="NMW40808.1"/>
    </source>
</evidence>
<reference evidence="15 17" key="2">
    <citation type="journal article" date="2019" name="Nat. Commun.">
        <title>Gram positive-like bacteriocins with broad spectrum anti-Bacteroidales activity encoded on mobile elements of the human gut microbiota.</title>
        <authorList>
            <person name="Bechon N."/>
            <person name="Coyne M.J.Jr."/>
            <person name="Laclare-Mceneany V."/>
            <person name="Chatzidaki-Livanis M."/>
            <person name="Ghigo J.-M."/>
            <person name="Comstock L.E."/>
        </authorList>
    </citation>
    <scope>NUCLEOTIDE SEQUENCE [LARGE SCALE GENOMIC DNA]</scope>
    <source>
        <strain evidence="15 17">CL01T12C17</strain>
    </source>
</reference>
<dbReference type="EMBL" id="WCXA01000051">
    <property type="protein sequence ID" value="KAB3855766.1"/>
    <property type="molecule type" value="Genomic_DNA"/>
</dbReference>
<dbReference type="Proteomes" id="UP001181258">
    <property type="component" value="Unassembled WGS sequence"/>
</dbReference>
<evidence type="ECO:0000313" key="10">
    <source>
        <dbReference type="EMBL" id="MCG4690182.1"/>
    </source>
</evidence>
<evidence type="ECO:0000313" key="7">
    <source>
        <dbReference type="EMBL" id="MBU9138499.1"/>
    </source>
</evidence>
<dbReference type="EMBL" id="WDBZ01000013">
    <property type="protein sequence ID" value="KAB6453926.1"/>
    <property type="molecule type" value="Genomic_DNA"/>
</dbReference>
<evidence type="ECO:0000313" key="21">
    <source>
        <dbReference type="Proteomes" id="UP000470332"/>
    </source>
</evidence>
<reference evidence="8" key="6">
    <citation type="submission" date="2021-10" db="EMBL/GenBank/DDBJ databases">
        <title>Collection of gut derived symbiotic bacterial strains cultured from healthy donors.</title>
        <authorList>
            <person name="Lin H."/>
            <person name="Littmann E."/>
            <person name="Kohout C."/>
            <person name="Pamer E.G."/>
        </authorList>
    </citation>
    <scope>NUCLEOTIDE SEQUENCE</scope>
    <source>
        <strain evidence="8">DFI.1.167</strain>
    </source>
</reference>
<dbReference type="EMBL" id="JAKKWZ010000002">
    <property type="protein sequence ID" value="MCG0338623.1"/>
    <property type="molecule type" value="Genomic_DNA"/>
</dbReference>
<dbReference type="Proteomes" id="UP000095333">
    <property type="component" value="Unassembled WGS sequence"/>
</dbReference>
<dbReference type="EMBL" id="JAKNGO010000043">
    <property type="protein sequence ID" value="MCG4690182.1"/>
    <property type="molecule type" value="Genomic_DNA"/>
</dbReference>
<dbReference type="EMBL" id="JAHPYS010000010">
    <property type="protein sequence ID" value="MBU9138499.1"/>
    <property type="molecule type" value="Genomic_DNA"/>
</dbReference>
<dbReference type="Proteomes" id="UP000583639">
    <property type="component" value="Unassembled WGS sequence"/>
</dbReference>
<dbReference type="Proteomes" id="UP000470332">
    <property type="component" value="Unassembled WGS sequence"/>
</dbReference>
<dbReference type="Proteomes" id="UP000469427">
    <property type="component" value="Unassembled WGS sequence"/>
</dbReference>
<evidence type="ECO:0000313" key="4">
    <source>
        <dbReference type="EMBL" id="KAB6479012.1"/>
    </source>
</evidence>
<evidence type="ECO:0000313" key="22">
    <source>
        <dbReference type="Proteomes" id="UP000483142"/>
    </source>
</evidence>
<accession>A0A173XQU6</accession>
<reference evidence="23 24" key="4">
    <citation type="submission" date="2020-04" db="EMBL/GenBank/DDBJ databases">
        <title>A novel gut-associated lysogenic phage, Bacteroides phage BV01, alters the host transcriptome and bile acid metabolism in Bacteroides vulgatus.</title>
        <authorList>
            <person name="Campbell D.E."/>
            <person name="Ly L."/>
            <person name="Ridlon J.M."/>
            <person name="Hsiao A."/>
            <person name="Degnan P.H."/>
        </authorList>
    </citation>
    <scope>NUCLEOTIDE SEQUENCE [LARGE SCALE GENOMIC DNA]</scope>
    <source>
        <strain evidence="13 23">VPI-4506</strain>
        <strain evidence="14 24">VPI-BV8526</strain>
    </source>
</reference>
<dbReference type="Proteomes" id="UP000483142">
    <property type="component" value="Unassembled WGS sequence"/>
</dbReference>
<reference evidence="7" key="5">
    <citation type="submission" date="2021-06" db="EMBL/GenBank/DDBJ databases">
        <title>Collection of gut derived symbiotic bacterial strains cultured from healthy donors.</title>
        <authorList>
            <person name="Lin H."/>
            <person name="Littmann E."/>
            <person name="Pamer E.G."/>
        </authorList>
    </citation>
    <scope>NUCLEOTIDE SEQUENCE</scope>
    <source>
        <strain evidence="7">MSK.6.33</strain>
    </source>
</reference>
<dbReference type="Proteomes" id="UP000408523">
    <property type="component" value="Unassembled WGS sequence"/>
</dbReference>
<evidence type="ECO:0000313" key="17">
    <source>
        <dbReference type="Proteomes" id="UP000408523"/>
    </source>
</evidence>
<proteinExistence type="predicted"/>
<reference evidence="10" key="7">
    <citation type="submission" date="2022-01" db="EMBL/GenBank/DDBJ databases">
        <title>Collection of gut derived symbiotic bacterial strains cultured from healthy donors.</title>
        <authorList>
            <person name="Lin H."/>
            <person name="Kohout C."/>
            <person name="Waligurski E."/>
            <person name="Pamer E.G."/>
        </authorList>
    </citation>
    <scope>NUCLEOTIDE SEQUENCE</scope>
    <source>
        <strain evidence="10">DFI.6.72</strain>
    </source>
</reference>
<dbReference type="Proteomes" id="UP001200843">
    <property type="component" value="Unassembled WGS sequence"/>
</dbReference>
<organism evidence="1 16">
    <name type="scientific">Phocaeicola vulgatus</name>
    <name type="common">Bacteroides vulgatus</name>
    <dbReference type="NCBI Taxonomy" id="821"/>
    <lineage>
        <taxon>Bacteria</taxon>
        <taxon>Pseudomonadati</taxon>
        <taxon>Bacteroidota</taxon>
        <taxon>Bacteroidia</taxon>
        <taxon>Bacteroidales</taxon>
        <taxon>Bacteroidaceae</taxon>
        <taxon>Phocaeicola</taxon>
    </lineage>
</organism>